<proteinExistence type="predicted"/>
<dbReference type="Pfam" id="PF02597">
    <property type="entry name" value="ThiS"/>
    <property type="match status" value="1"/>
</dbReference>
<dbReference type="InterPro" id="IPR003749">
    <property type="entry name" value="ThiS/MoaD-like"/>
</dbReference>
<dbReference type="RefSeq" id="WP_163112670.1">
    <property type="nucleotide sequence ID" value="NZ_JAAAWP010000013.1"/>
</dbReference>
<organism evidence="1 2">
    <name type="scientific">Alteromonas hispanica</name>
    <dbReference type="NCBI Taxonomy" id="315421"/>
    <lineage>
        <taxon>Bacteria</taxon>
        <taxon>Pseudomonadati</taxon>
        <taxon>Pseudomonadota</taxon>
        <taxon>Gammaproteobacteria</taxon>
        <taxon>Alteromonadales</taxon>
        <taxon>Alteromonadaceae</taxon>
        <taxon>Alteromonas/Salinimonas group</taxon>
        <taxon>Alteromonas</taxon>
    </lineage>
</organism>
<evidence type="ECO:0000313" key="1">
    <source>
        <dbReference type="EMBL" id="NDW23010.1"/>
    </source>
</evidence>
<keyword evidence="2" id="KW-1185">Reference proteome</keyword>
<dbReference type="InterPro" id="IPR016155">
    <property type="entry name" value="Mopterin_synth/thiamin_S_b"/>
</dbReference>
<protein>
    <submittedName>
        <fullName evidence="1">Sulfur carrier protein ThiS</fullName>
    </submittedName>
</protein>
<evidence type="ECO:0000313" key="2">
    <source>
        <dbReference type="Proteomes" id="UP000478837"/>
    </source>
</evidence>
<dbReference type="PANTHER" id="PTHR34472">
    <property type="entry name" value="SULFUR CARRIER PROTEIN THIS"/>
    <property type="match status" value="1"/>
</dbReference>
<dbReference type="CDD" id="cd00565">
    <property type="entry name" value="Ubl_ThiS"/>
    <property type="match status" value="1"/>
</dbReference>
<name>A0A6L9MZ84_9ALTE</name>
<dbReference type="EMBL" id="JAAAWP010000013">
    <property type="protein sequence ID" value="NDW23010.1"/>
    <property type="molecule type" value="Genomic_DNA"/>
</dbReference>
<reference evidence="1 2" key="1">
    <citation type="submission" date="2020-01" db="EMBL/GenBank/DDBJ databases">
        <title>Genomes of bacteria type strains.</title>
        <authorList>
            <person name="Chen J."/>
            <person name="Zhu S."/>
            <person name="Yang J."/>
        </authorList>
    </citation>
    <scope>NUCLEOTIDE SEQUENCE [LARGE SCALE GENOMIC DNA]</scope>
    <source>
        <strain evidence="1 2">LMG 22958</strain>
    </source>
</reference>
<dbReference type="InterPro" id="IPR010035">
    <property type="entry name" value="Thi_S"/>
</dbReference>
<dbReference type="AlphaFoldDB" id="A0A6L9MZ84"/>
<dbReference type="SUPFAM" id="SSF54285">
    <property type="entry name" value="MoaD/ThiS"/>
    <property type="match status" value="1"/>
</dbReference>
<dbReference type="Proteomes" id="UP000478837">
    <property type="component" value="Unassembled WGS sequence"/>
</dbReference>
<dbReference type="InterPro" id="IPR012675">
    <property type="entry name" value="Beta-grasp_dom_sf"/>
</dbReference>
<comment type="caution">
    <text evidence="1">The sequence shown here is derived from an EMBL/GenBank/DDBJ whole genome shotgun (WGS) entry which is preliminary data.</text>
</comment>
<sequence length="83" mass="9314">MNHTSDSHISIENSRQRIELVVNGENKTYLSPITLLELVMRDALRQEGTAIAYNQSIVSRCQWSNTHLKDGDQIDIFTLVAGG</sequence>
<dbReference type="PANTHER" id="PTHR34472:SF1">
    <property type="entry name" value="SULFUR CARRIER PROTEIN THIS"/>
    <property type="match status" value="1"/>
</dbReference>
<gene>
    <name evidence="1" type="primary">thiS</name>
    <name evidence="1" type="ORF">GTW09_15930</name>
</gene>
<dbReference type="NCBIfam" id="TIGR01683">
    <property type="entry name" value="thiS"/>
    <property type="match status" value="1"/>
</dbReference>
<accession>A0A6L9MZ84</accession>
<dbReference type="Gene3D" id="3.10.20.30">
    <property type="match status" value="1"/>
</dbReference>